<dbReference type="Gene3D" id="2.60.120.200">
    <property type="match status" value="1"/>
</dbReference>
<dbReference type="EMBL" id="JBHSZO010000049">
    <property type="protein sequence ID" value="MFC7221055.1"/>
    <property type="molecule type" value="Genomic_DNA"/>
</dbReference>
<keyword evidence="1" id="KW-0472">Membrane</keyword>
<evidence type="ECO:0000256" key="1">
    <source>
        <dbReference type="SAM" id="Phobius"/>
    </source>
</evidence>
<evidence type="ECO:0000313" key="3">
    <source>
        <dbReference type="EMBL" id="MFC7221055.1"/>
    </source>
</evidence>
<reference evidence="4" key="1">
    <citation type="journal article" date="2019" name="Int. J. Syst. Evol. Microbiol.">
        <title>The Global Catalogue of Microorganisms (GCM) 10K type strain sequencing project: providing services to taxonomists for standard genome sequencing and annotation.</title>
        <authorList>
            <consortium name="The Broad Institute Genomics Platform"/>
            <consortium name="The Broad Institute Genome Sequencing Center for Infectious Disease"/>
            <person name="Wu L."/>
            <person name="Ma J."/>
        </authorList>
    </citation>
    <scope>NUCLEOTIDE SEQUENCE [LARGE SCALE GENOMIC DNA]</scope>
    <source>
        <strain evidence="4">CGMCC 1.13681</strain>
    </source>
</reference>
<keyword evidence="4" id="KW-1185">Reference proteome</keyword>
<comment type="caution">
    <text evidence="3">The sequence shown here is derived from an EMBL/GenBank/DDBJ whole genome shotgun (WGS) entry which is preliminary data.</text>
</comment>
<dbReference type="InterPro" id="IPR013320">
    <property type="entry name" value="ConA-like_dom_sf"/>
</dbReference>
<keyword evidence="1" id="KW-0812">Transmembrane</keyword>
<dbReference type="PROSITE" id="PS51762">
    <property type="entry name" value="GH16_2"/>
    <property type="match status" value="1"/>
</dbReference>
<name>A0ABW2GNJ0_9ACTN</name>
<gene>
    <name evidence="3" type="ORF">ACFQLX_23275</name>
</gene>
<evidence type="ECO:0000313" key="4">
    <source>
        <dbReference type="Proteomes" id="UP001596413"/>
    </source>
</evidence>
<sequence length="277" mass="30890">MSIQTAPPRSPAKPTARRGDVLLRWWWVAVAALCVVGLLTYLMDEEKDPTKGKSVVWGDEFDGPIAWGETWTGDRTSAYAFQDRNPHWFKLDLLRPGAVTVAGGVATFTARPTSYVLENGRTAWETGLLTTEYTPSDFKVRTGDYLEARVRLPREMGAWPALWTWKEGGNEVDSFEFHPAHPHALELTNHVNRAMKQHTDRAAIKPGGWVTVGTYYGAESVEWYVNGHRVLADDTGVGKDWTAYPVLSLSVSDGTHHAAPASQEPITFGAEYVRVYR</sequence>
<organism evidence="3 4">
    <name type="scientific">Streptomyces polyrhachis</name>
    <dbReference type="NCBI Taxonomy" id="1282885"/>
    <lineage>
        <taxon>Bacteria</taxon>
        <taxon>Bacillati</taxon>
        <taxon>Actinomycetota</taxon>
        <taxon>Actinomycetes</taxon>
        <taxon>Kitasatosporales</taxon>
        <taxon>Streptomycetaceae</taxon>
        <taxon>Streptomyces</taxon>
    </lineage>
</organism>
<accession>A0ABW2GNJ0</accession>
<protein>
    <submittedName>
        <fullName evidence="3">Beta-glucanase</fullName>
    </submittedName>
</protein>
<feature type="domain" description="GH16" evidence="2">
    <location>
        <begin position="23"/>
        <end position="277"/>
    </location>
</feature>
<dbReference type="SUPFAM" id="SSF49899">
    <property type="entry name" value="Concanavalin A-like lectins/glucanases"/>
    <property type="match status" value="1"/>
</dbReference>
<dbReference type="InterPro" id="IPR000757">
    <property type="entry name" value="Beta-glucanase-like"/>
</dbReference>
<proteinExistence type="predicted"/>
<dbReference type="RefSeq" id="WP_386418160.1">
    <property type="nucleotide sequence ID" value="NZ_JBHSZO010000049.1"/>
</dbReference>
<evidence type="ECO:0000259" key="2">
    <source>
        <dbReference type="PROSITE" id="PS51762"/>
    </source>
</evidence>
<feature type="transmembrane region" description="Helical" evidence="1">
    <location>
        <begin position="21"/>
        <end position="43"/>
    </location>
</feature>
<keyword evidence="1" id="KW-1133">Transmembrane helix</keyword>
<dbReference type="Proteomes" id="UP001596413">
    <property type="component" value="Unassembled WGS sequence"/>
</dbReference>